<name>A0A8X8Z0Q2_SALSN</name>
<reference evidence="1" key="1">
    <citation type="submission" date="2018-01" db="EMBL/GenBank/DDBJ databases">
        <authorList>
            <person name="Mao J.F."/>
        </authorList>
    </citation>
    <scope>NUCLEOTIDE SEQUENCE</scope>
    <source>
        <strain evidence="1">Huo1</strain>
        <tissue evidence="1">Leaf</tissue>
    </source>
</reference>
<dbReference type="PANTHER" id="PTHR35101">
    <property type="entry name" value="OS02G0162600 PROTEIN"/>
    <property type="match status" value="1"/>
</dbReference>
<proteinExistence type="predicted"/>
<dbReference type="PANTHER" id="PTHR35101:SF12">
    <property type="entry name" value="OS02G0162600 PROTEIN"/>
    <property type="match status" value="1"/>
</dbReference>
<sequence>MTEVAPPQFVSIMRNRASKMLDTIHEEEREATIKLSLSLPSPSHSASSVHAQQLLNNVHKSLSQFHE</sequence>
<evidence type="ECO:0000313" key="2">
    <source>
        <dbReference type="Proteomes" id="UP000298416"/>
    </source>
</evidence>
<dbReference type="EMBL" id="PNBA02000021">
    <property type="protein sequence ID" value="KAG6387088.1"/>
    <property type="molecule type" value="Genomic_DNA"/>
</dbReference>
<accession>A0A8X8Z0Q2</accession>
<reference evidence="1" key="2">
    <citation type="submission" date="2020-08" db="EMBL/GenBank/DDBJ databases">
        <title>Plant Genome Project.</title>
        <authorList>
            <person name="Zhang R.-G."/>
        </authorList>
    </citation>
    <scope>NUCLEOTIDE SEQUENCE</scope>
    <source>
        <strain evidence="1">Huo1</strain>
        <tissue evidence="1">Leaf</tissue>
    </source>
</reference>
<gene>
    <name evidence="1" type="ORF">SASPL_152271</name>
</gene>
<protein>
    <submittedName>
        <fullName evidence="1">Uncharacterized protein</fullName>
    </submittedName>
</protein>
<evidence type="ECO:0000313" key="1">
    <source>
        <dbReference type="EMBL" id="KAG6387088.1"/>
    </source>
</evidence>
<dbReference type="Proteomes" id="UP000298416">
    <property type="component" value="Unassembled WGS sequence"/>
</dbReference>
<comment type="caution">
    <text evidence="1">The sequence shown here is derived from an EMBL/GenBank/DDBJ whole genome shotgun (WGS) entry which is preliminary data.</text>
</comment>
<keyword evidence="2" id="KW-1185">Reference proteome</keyword>
<dbReference type="AlphaFoldDB" id="A0A8X8Z0Q2"/>
<organism evidence="1">
    <name type="scientific">Salvia splendens</name>
    <name type="common">Scarlet sage</name>
    <dbReference type="NCBI Taxonomy" id="180675"/>
    <lineage>
        <taxon>Eukaryota</taxon>
        <taxon>Viridiplantae</taxon>
        <taxon>Streptophyta</taxon>
        <taxon>Embryophyta</taxon>
        <taxon>Tracheophyta</taxon>
        <taxon>Spermatophyta</taxon>
        <taxon>Magnoliopsida</taxon>
        <taxon>eudicotyledons</taxon>
        <taxon>Gunneridae</taxon>
        <taxon>Pentapetalae</taxon>
        <taxon>asterids</taxon>
        <taxon>lamiids</taxon>
        <taxon>Lamiales</taxon>
        <taxon>Lamiaceae</taxon>
        <taxon>Nepetoideae</taxon>
        <taxon>Mentheae</taxon>
        <taxon>Salviinae</taxon>
        <taxon>Salvia</taxon>
        <taxon>Salvia subgen. Calosphace</taxon>
        <taxon>core Calosphace</taxon>
    </lineage>
</organism>